<evidence type="ECO:0000256" key="3">
    <source>
        <dbReference type="RuleBase" id="RU003476"/>
    </source>
</evidence>
<dbReference type="InterPro" id="IPR000086">
    <property type="entry name" value="NUDIX_hydrolase_dom"/>
</dbReference>
<dbReference type="InterPro" id="IPR020084">
    <property type="entry name" value="NUDIX_hydrolase_CS"/>
</dbReference>
<reference evidence="5 6" key="1">
    <citation type="submission" date="2023-07" db="EMBL/GenBank/DDBJ databases">
        <title>Sequencing the genomes of 1000 actinobacteria strains.</title>
        <authorList>
            <person name="Klenk H.-P."/>
        </authorList>
    </citation>
    <scope>NUCLEOTIDE SEQUENCE [LARGE SCALE GENOMIC DNA]</scope>
    <source>
        <strain evidence="5 6">DSM 14785</strain>
    </source>
</reference>
<keyword evidence="6" id="KW-1185">Reference proteome</keyword>
<dbReference type="CDD" id="cd03673">
    <property type="entry name" value="NUDIX_Ap6A_hydrolase"/>
    <property type="match status" value="1"/>
</dbReference>
<dbReference type="Gene3D" id="3.90.79.10">
    <property type="entry name" value="Nucleoside Triphosphate Pyrophosphohydrolase"/>
    <property type="match status" value="1"/>
</dbReference>
<sequence length="326" mass="35745">MRAGAPDPVEAAGALVWRVRAGRLQVALVHRPRYRDWSWPKGKLDPGEVPPVAAVREVEEETGMAVVLGLPLPGLRYALSDGRRKVVHYWAARVAGRGDDVPLRARPPVPHADRSEIDHWEWFDTAQAARRLTRRDDRRPLDALVEAYAKDRLDTRALVVARHGQARKRALWGGTEDDRPLTGLGLRQAATLTPLLAAFGVEQVVTSRWERCATTVAPYAQAAGVTPEVADGLTEARHDESPARVAAIVADALEARRDTVLCTHRPVLPTVLDVLEVQSRRAVADALPRENPFLAPGEVLVAHAARTRRGTRVVGVERHRSPAGAD</sequence>
<dbReference type="SUPFAM" id="SSF53254">
    <property type="entry name" value="Phosphoglycerate mutase-like"/>
    <property type="match status" value="1"/>
</dbReference>
<dbReference type="RefSeq" id="WP_070320426.1">
    <property type="nucleotide sequence ID" value="NZ_JAUSVM010000001.1"/>
</dbReference>
<name>A0ABU0GL41_9CELL</name>
<dbReference type="Pfam" id="PF00300">
    <property type="entry name" value="His_Phos_1"/>
    <property type="match status" value="1"/>
</dbReference>
<dbReference type="InterPro" id="IPR051325">
    <property type="entry name" value="Nudix_hydrolase_domain"/>
</dbReference>
<dbReference type="SUPFAM" id="SSF55811">
    <property type="entry name" value="Nudix"/>
    <property type="match status" value="1"/>
</dbReference>
<dbReference type="PRINTS" id="PR00502">
    <property type="entry name" value="NUDIXFAMILY"/>
</dbReference>
<protein>
    <submittedName>
        <fullName evidence="5">8-oxo-dGTP diphosphatase</fullName>
        <ecNumber evidence="5">3.6.1.55</ecNumber>
    </submittedName>
</protein>
<evidence type="ECO:0000313" key="6">
    <source>
        <dbReference type="Proteomes" id="UP001240250"/>
    </source>
</evidence>
<dbReference type="Gene3D" id="3.40.50.1240">
    <property type="entry name" value="Phosphoglycerate mutase-like"/>
    <property type="match status" value="1"/>
</dbReference>
<feature type="domain" description="Nudix hydrolase" evidence="4">
    <location>
        <begin position="7"/>
        <end position="145"/>
    </location>
</feature>
<dbReference type="EC" id="3.6.1.55" evidence="5"/>
<proteinExistence type="inferred from homology"/>
<evidence type="ECO:0000256" key="1">
    <source>
        <dbReference type="ARBA" id="ARBA00005582"/>
    </source>
</evidence>
<evidence type="ECO:0000313" key="5">
    <source>
        <dbReference type="EMBL" id="MDQ0426074.1"/>
    </source>
</evidence>
<dbReference type="InterPro" id="IPR015797">
    <property type="entry name" value="NUDIX_hydrolase-like_dom_sf"/>
</dbReference>
<evidence type="ECO:0000256" key="2">
    <source>
        <dbReference type="ARBA" id="ARBA00022801"/>
    </source>
</evidence>
<evidence type="ECO:0000259" key="4">
    <source>
        <dbReference type="PROSITE" id="PS51462"/>
    </source>
</evidence>
<dbReference type="GO" id="GO:0035539">
    <property type="term" value="F:8-oxo-7,8-dihydrodeoxyguanosine triphosphate pyrophosphatase activity"/>
    <property type="evidence" value="ECO:0007669"/>
    <property type="project" value="UniProtKB-EC"/>
</dbReference>
<dbReference type="EMBL" id="JAUSVM010000001">
    <property type="protein sequence ID" value="MDQ0426074.1"/>
    <property type="molecule type" value="Genomic_DNA"/>
</dbReference>
<organism evidence="5 6">
    <name type="scientific">Cellulomonas iranensis</name>
    <dbReference type="NCBI Taxonomy" id="76862"/>
    <lineage>
        <taxon>Bacteria</taxon>
        <taxon>Bacillati</taxon>
        <taxon>Actinomycetota</taxon>
        <taxon>Actinomycetes</taxon>
        <taxon>Micrococcales</taxon>
        <taxon>Cellulomonadaceae</taxon>
        <taxon>Cellulomonas</taxon>
    </lineage>
</organism>
<dbReference type="SMART" id="SM00855">
    <property type="entry name" value="PGAM"/>
    <property type="match status" value="1"/>
</dbReference>
<dbReference type="Pfam" id="PF00293">
    <property type="entry name" value="NUDIX"/>
    <property type="match status" value="1"/>
</dbReference>
<dbReference type="InterPro" id="IPR020476">
    <property type="entry name" value="Nudix_hydrolase"/>
</dbReference>
<dbReference type="PANTHER" id="PTHR21340:SF0">
    <property type="entry name" value="BIS(5'-NUCLEOSYL)-TETRAPHOSPHATASE [ASYMMETRICAL]"/>
    <property type="match status" value="1"/>
</dbReference>
<dbReference type="Proteomes" id="UP001240250">
    <property type="component" value="Unassembled WGS sequence"/>
</dbReference>
<comment type="caution">
    <text evidence="5">The sequence shown here is derived from an EMBL/GenBank/DDBJ whole genome shotgun (WGS) entry which is preliminary data.</text>
</comment>
<accession>A0ABU0GL41</accession>
<gene>
    <name evidence="5" type="ORF">JO380_002455</name>
</gene>
<dbReference type="PANTHER" id="PTHR21340">
    <property type="entry name" value="DIADENOSINE 5,5-P1,P4-TETRAPHOSPHATE PYROPHOSPHOHYDROLASE MUTT"/>
    <property type="match status" value="1"/>
</dbReference>
<dbReference type="InterPro" id="IPR029033">
    <property type="entry name" value="His_PPase_superfam"/>
</dbReference>
<dbReference type="InterPro" id="IPR013078">
    <property type="entry name" value="His_Pase_superF_clade-1"/>
</dbReference>
<keyword evidence="2 3" id="KW-0378">Hydrolase</keyword>
<dbReference type="PROSITE" id="PS51462">
    <property type="entry name" value="NUDIX"/>
    <property type="match status" value="1"/>
</dbReference>
<dbReference type="PROSITE" id="PS00893">
    <property type="entry name" value="NUDIX_BOX"/>
    <property type="match status" value="1"/>
</dbReference>
<comment type="similarity">
    <text evidence="1 3">Belongs to the Nudix hydrolase family.</text>
</comment>